<name>A9WMR9_RENSM</name>
<dbReference type="STRING" id="288705.RSal33209_1669"/>
<evidence type="ECO:0000313" key="2">
    <source>
        <dbReference type="Proteomes" id="UP000002007"/>
    </source>
</evidence>
<dbReference type="HOGENOM" id="CLU_3121867_0_0_11"/>
<proteinExistence type="predicted"/>
<dbReference type="AlphaFoldDB" id="A9WMR9"/>
<dbReference type="Gene3D" id="3.10.105.10">
    <property type="entry name" value="Dipeptide-binding Protein, Domain 3"/>
    <property type="match status" value="1"/>
</dbReference>
<gene>
    <name evidence="1" type="ordered locus">RSal33209_1669</name>
</gene>
<dbReference type="KEGG" id="rsa:RSal33209_1669"/>
<dbReference type="SUPFAM" id="SSF53850">
    <property type="entry name" value="Periplasmic binding protein-like II"/>
    <property type="match status" value="1"/>
</dbReference>
<accession>A9WMR9</accession>
<organism evidence="1 2">
    <name type="scientific">Renibacterium salmoninarum (strain ATCC 33209 / DSM 20767 / JCM 11484 / NBRC 15589 / NCIMB 2235)</name>
    <dbReference type="NCBI Taxonomy" id="288705"/>
    <lineage>
        <taxon>Bacteria</taxon>
        <taxon>Bacillati</taxon>
        <taxon>Actinomycetota</taxon>
        <taxon>Actinomycetes</taxon>
        <taxon>Micrococcales</taxon>
        <taxon>Micrococcaceae</taxon>
        <taxon>Renibacterium</taxon>
    </lineage>
</organism>
<protein>
    <submittedName>
        <fullName evidence="1">Dipeptide-binding protein</fullName>
    </submittedName>
</protein>
<dbReference type="EMBL" id="CP000910">
    <property type="protein sequence ID" value="ABY23405.1"/>
    <property type="molecule type" value="Genomic_DNA"/>
</dbReference>
<reference evidence="2" key="1">
    <citation type="journal article" date="2008" name="J. Bacteriol.">
        <title>Genome sequence of the fish pathogen Renibacterium salmoninarum suggests reductive evolution away from an environmental Arthrobacter ancestor.</title>
        <authorList>
            <person name="Wiens G.D."/>
            <person name="Rockey D.D."/>
            <person name="Wu Z."/>
            <person name="Chang J."/>
            <person name="Levy R."/>
            <person name="Crane S."/>
            <person name="Chen D.S."/>
            <person name="Capri G.R."/>
            <person name="Burnett J.R."/>
            <person name="Sudheesh P.S."/>
            <person name="Schipma M.J."/>
            <person name="Burd H."/>
            <person name="Bhattacharyya A."/>
            <person name="Rhodes L.D."/>
            <person name="Kaul R."/>
            <person name="Strom M.S."/>
        </authorList>
    </citation>
    <scope>NUCLEOTIDE SEQUENCE [LARGE SCALE GENOMIC DNA]</scope>
    <source>
        <strain evidence="2">ATCC 33209 / DSM 20767 / JCM 11484 / NBRC 15589 / NCIMB 2235</strain>
    </source>
</reference>
<keyword evidence="2" id="KW-1185">Reference proteome</keyword>
<evidence type="ECO:0000313" key="1">
    <source>
        <dbReference type="EMBL" id="ABY23405.1"/>
    </source>
</evidence>
<dbReference type="eggNOG" id="COG0747">
    <property type="taxonomic scope" value="Bacteria"/>
</dbReference>
<sequence>MVFNFDTMPFGAKTPEADPKKALAVRQAMADVIDRKVIADDVYKGTYTPV</sequence>
<dbReference type="Proteomes" id="UP000002007">
    <property type="component" value="Chromosome"/>
</dbReference>